<keyword evidence="9" id="KW-1185">Reference proteome</keyword>
<sequence>MTLITYLAHRRTCKNKQAAREATITNLPPVYHSPLEQHDCEILNTPVEDAARLVRKGEWKPIDILRAYGKRAIKAHEQTNCLTEVMILDAEEWLGHSLASGGDVGGDVGGGVNLNGPLAGIPVSLKDTVNVKGYDSCIGYSKLANKPAEHDAALVRLLKDAGAVPFVKTNVPVTLLSFESANDVWGTTENPHVKGYSPGGSTGGEAALIALGGSRIGVGTDVAGSVRVPAHYSGIYSVRCSIGRFPRSGNVTPMPGQEGVTAVYSPMTKTMEDLSFFLKTVIGMKPWTYDHHVIPLPWRDVREEMESKSVRWGVLRDDGIVTPSPACSRALDSVIIALKSQAHEVVELNNNPSVFESLHTASRLLGSDGSATFSSHFQSFFEFNDPGARQMSRYFSLPRWFKFLHWAFVKYVRRDEIWAALIKDWSPISSADQWKLVSKREAIRAEWHKFWDENGLDFIVSVPNALPAVPHGGMKNGFTNCSYTFIWNLMDYAAGVLPVTRVDREKDALTPEFKINNNAVAKSAYQDYDADKMHGLPVGVQIVARRFEEEKVIWGLEKVKSVLEDVGEGYVVVEC</sequence>
<feature type="active site" description="Charge relay system" evidence="5">
    <location>
        <position position="201"/>
    </location>
</feature>
<dbReference type="STRING" id="42251.A0A2T6ZHR1"/>
<feature type="binding site" evidence="6">
    <location>
        <begin position="222"/>
        <end position="225"/>
    </location>
    <ligand>
        <name>substrate</name>
    </ligand>
</feature>
<feature type="binding site" evidence="6">
    <location>
        <position position="201"/>
    </location>
    <ligand>
        <name>substrate</name>
    </ligand>
</feature>
<dbReference type="GO" id="GO:0004040">
    <property type="term" value="F:amidase activity"/>
    <property type="evidence" value="ECO:0007669"/>
    <property type="project" value="UniProtKB-EC"/>
</dbReference>
<reference evidence="8 9" key="1">
    <citation type="submission" date="2017-04" db="EMBL/GenBank/DDBJ databases">
        <title>Draft genome sequence of Tuber borchii Vittad., a whitish edible truffle.</title>
        <authorList>
            <consortium name="DOE Joint Genome Institute"/>
            <person name="Murat C."/>
            <person name="Kuo A."/>
            <person name="Barry K.W."/>
            <person name="Clum A."/>
            <person name="Dockter R.B."/>
            <person name="Fauchery L."/>
            <person name="Iotti M."/>
            <person name="Kohler A."/>
            <person name="Labutti K."/>
            <person name="Lindquist E.A."/>
            <person name="Lipzen A."/>
            <person name="Ohm R.A."/>
            <person name="Wang M."/>
            <person name="Grigoriev I.V."/>
            <person name="Zambonelli A."/>
            <person name="Martin F.M."/>
        </authorList>
    </citation>
    <scope>NUCLEOTIDE SEQUENCE [LARGE SCALE GENOMIC DNA]</scope>
    <source>
        <strain evidence="8 9">Tbo3840</strain>
    </source>
</reference>
<proteinExistence type="inferred from homology"/>
<dbReference type="SUPFAM" id="SSF75304">
    <property type="entry name" value="Amidase signature (AS) enzymes"/>
    <property type="match status" value="1"/>
</dbReference>
<evidence type="ECO:0000256" key="1">
    <source>
        <dbReference type="ARBA" id="ARBA00001311"/>
    </source>
</evidence>
<organism evidence="8 9">
    <name type="scientific">Tuber borchii</name>
    <name type="common">White truffle</name>
    <dbReference type="NCBI Taxonomy" id="42251"/>
    <lineage>
        <taxon>Eukaryota</taxon>
        <taxon>Fungi</taxon>
        <taxon>Dikarya</taxon>
        <taxon>Ascomycota</taxon>
        <taxon>Pezizomycotina</taxon>
        <taxon>Pezizomycetes</taxon>
        <taxon>Pezizales</taxon>
        <taxon>Tuberaceae</taxon>
        <taxon>Tuber</taxon>
    </lineage>
</organism>
<keyword evidence="4" id="KW-0378">Hydrolase</keyword>
<comment type="similarity">
    <text evidence="2">Belongs to the amidase family.</text>
</comment>
<evidence type="ECO:0000256" key="3">
    <source>
        <dbReference type="ARBA" id="ARBA00012922"/>
    </source>
</evidence>
<accession>A0A2T6ZHR1</accession>
<feature type="active site" description="Charge relay system" evidence="5">
    <location>
        <position position="126"/>
    </location>
</feature>
<comment type="catalytic activity">
    <reaction evidence="1">
        <text>a monocarboxylic acid amide + H2O = a monocarboxylate + NH4(+)</text>
        <dbReference type="Rhea" id="RHEA:12020"/>
        <dbReference type="ChEBI" id="CHEBI:15377"/>
        <dbReference type="ChEBI" id="CHEBI:28938"/>
        <dbReference type="ChEBI" id="CHEBI:35757"/>
        <dbReference type="ChEBI" id="CHEBI:83628"/>
        <dbReference type="EC" id="3.5.1.4"/>
    </reaction>
</comment>
<dbReference type="InterPro" id="IPR036928">
    <property type="entry name" value="AS_sf"/>
</dbReference>
<dbReference type="EMBL" id="NESQ01000255">
    <property type="protein sequence ID" value="PUU75023.1"/>
    <property type="molecule type" value="Genomic_DNA"/>
</dbReference>
<evidence type="ECO:0000259" key="7">
    <source>
        <dbReference type="Pfam" id="PF01425"/>
    </source>
</evidence>
<dbReference type="PIRSF" id="PIRSF001221">
    <property type="entry name" value="Amidase_fungi"/>
    <property type="match status" value="1"/>
</dbReference>
<feature type="active site" description="Acyl-ester intermediate" evidence="5">
    <location>
        <position position="225"/>
    </location>
</feature>
<gene>
    <name evidence="8" type="ORF">B9Z19DRAFT_1132066</name>
</gene>
<feature type="domain" description="Amidase" evidence="7">
    <location>
        <begin position="63"/>
        <end position="552"/>
    </location>
</feature>
<evidence type="ECO:0000256" key="4">
    <source>
        <dbReference type="ARBA" id="ARBA00022801"/>
    </source>
</evidence>
<dbReference type="Pfam" id="PF01425">
    <property type="entry name" value="Amidase"/>
    <property type="match status" value="1"/>
</dbReference>
<dbReference type="InterPro" id="IPR023631">
    <property type="entry name" value="Amidase_dom"/>
</dbReference>
<name>A0A2T6ZHR1_TUBBO</name>
<dbReference type="Gene3D" id="3.90.1300.10">
    <property type="entry name" value="Amidase signature (AS) domain"/>
    <property type="match status" value="1"/>
</dbReference>
<evidence type="ECO:0000256" key="6">
    <source>
        <dbReference type="PIRSR" id="PIRSR001221-2"/>
    </source>
</evidence>
<feature type="binding site" evidence="6">
    <location>
        <position position="175"/>
    </location>
    <ligand>
        <name>substrate</name>
    </ligand>
</feature>
<evidence type="ECO:0000313" key="9">
    <source>
        <dbReference type="Proteomes" id="UP000244722"/>
    </source>
</evidence>
<dbReference type="Proteomes" id="UP000244722">
    <property type="component" value="Unassembled WGS sequence"/>
</dbReference>
<comment type="caution">
    <text evidence="8">The sequence shown here is derived from an EMBL/GenBank/DDBJ whole genome shotgun (WGS) entry which is preliminary data.</text>
</comment>
<dbReference type="PANTHER" id="PTHR46072">
    <property type="entry name" value="AMIDASE-RELATED-RELATED"/>
    <property type="match status" value="1"/>
</dbReference>
<dbReference type="EC" id="3.5.1.4" evidence="3"/>
<evidence type="ECO:0000313" key="8">
    <source>
        <dbReference type="EMBL" id="PUU75023.1"/>
    </source>
</evidence>
<dbReference type="PANTHER" id="PTHR46072:SF10">
    <property type="entry name" value="ACETAMIDASE"/>
    <property type="match status" value="1"/>
</dbReference>
<evidence type="ECO:0000256" key="2">
    <source>
        <dbReference type="ARBA" id="ARBA00009199"/>
    </source>
</evidence>
<dbReference type="OrthoDB" id="6428749at2759"/>
<dbReference type="AlphaFoldDB" id="A0A2T6ZHR1"/>
<protein>
    <recommendedName>
        <fullName evidence="3">amidase</fullName>
        <ecNumber evidence="3">3.5.1.4</ecNumber>
    </recommendedName>
</protein>
<dbReference type="FunFam" id="3.90.1300.10:FF:000003">
    <property type="entry name" value="Amidase signature enzyme"/>
    <property type="match status" value="1"/>
</dbReference>
<evidence type="ECO:0000256" key="5">
    <source>
        <dbReference type="PIRSR" id="PIRSR001221-1"/>
    </source>
</evidence>